<proteinExistence type="predicted"/>
<keyword evidence="2" id="KW-1185">Reference proteome</keyword>
<organism evidence="1 2">
    <name type="scientific">Pararoseomonas baculiformis</name>
    <dbReference type="NCBI Taxonomy" id="2820812"/>
    <lineage>
        <taxon>Bacteria</taxon>
        <taxon>Pseudomonadati</taxon>
        <taxon>Pseudomonadota</taxon>
        <taxon>Alphaproteobacteria</taxon>
        <taxon>Acetobacterales</taxon>
        <taxon>Acetobacteraceae</taxon>
        <taxon>Pararoseomonas</taxon>
    </lineage>
</organism>
<reference evidence="1 2" key="1">
    <citation type="submission" date="2021-03" db="EMBL/GenBank/DDBJ databases">
        <authorList>
            <person name="So Y."/>
        </authorList>
    </citation>
    <scope>NUCLEOTIDE SEQUENCE [LARGE SCALE GENOMIC DNA]</scope>
    <source>
        <strain evidence="1 2">SSH11</strain>
    </source>
</reference>
<evidence type="ECO:0000313" key="1">
    <source>
        <dbReference type="EMBL" id="MBP0445507.1"/>
    </source>
</evidence>
<evidence type="ECO:0008006" key="3">
    <source>
        <dbReference type="Google" id="ProtNLM"/>
    </source>
</evidence>
<name>A0ABS4AEP5_9PROT</name>
<gene>
    <name evidence="1" type="ORF">J8J14_12040</name>
</gene>
<accession>A0ABS4AEP5</accession>
<protein>
    <recommendedName>
        <fullName evidence="3">Tripartite tricarboxylate transporter substrate binding protein</fullName>
    </recommendedName>
</protein>
<dbReference type="EMBL" id="JAGIZB010000010">
    <property type="protein sequence ID" value="MBP0445507.1"/>
    <property type="molecule type" value="Genomic_DNA"/>
</dbReference>
<comment type="caution">
    <text evidence="1">The sequence shown here is derived from an EMBL/GenBank/DDBJ whole genome shotgun (WGS) entry which is preliminary data.</text>
</comment>
<dbReference type="Proteomes" id="UP000681594">
    <property type="component" value="Unassembled WGS sequence"/>
</dbReference>
<evidence type="ECO:0000313" key="2">
    <source>
        <dbReference type="Proteomes" id="UP000681594"/>
    </source>
</evidence>
<sequence length="303" mass="31433">MLALALPRPAGAQAQDSGTILVPGPEDGGCARWAARAAAVLTRGLQRPANLRLSVLGGPDGVTAANRFATQEGGNDARFLVLPGWTCHVRLTGATRARFEPRGWLPLMLTWHGALLAGRGALPTRPLVPLRIAIPSPDAPEAAALAALDLLGITAQPVIGVPEAAFAAGEADALIVTGPDPAARARAMGAVPWYLLSTPAEGQLSEIPPFPVTSPAHRGVLAAVAGLQMRAALVMPALTPADTVAIWRRAAMRWPDEERAHPDLGLALIGTGAAGAFAILSPPPEATLAYRSWLDQRLGWRAG</sequence>